<dbReference type="EMBL" id="BKCG01000005">
    <property type="protein sequence ID" value="GER60083.1"/>
    <property type="molecule type" value="Genomic_DNA"/>
</dbReference>
<proteinExistence type="inferred from homology"/>
<dbReference type="InterPro" id="IPR006016">
    <property type="entry name" value="UspA"/>
</dbReference>
<feature type="domain" description="UspA" evidence="2">
    <location>
        <begin position="1"/>
        <end position="143"/>
    </location>
</feature>
<dbReference type="AlphaFoldDB" id="A0A5J4J2I5"/>
<dbReference type="RefSeq" id="WP_151674527.1">
    <property type="nucleotide sequence ID" value="NZ_BKCG01000005.1"/>
</dbReference>
<dbReference type="SUPFAM" id="SSF52402">
    <property type="entry name" value="Adenine nucleotide alpha hydrolases-like"/>
    <property type="match status" value="2"/>
</dbReference>
<feature type="domain" description="UspA" evidence="2">
    <location>
        <begin position="224"/>
        <end position="276"/>
    </location>
</feature>
<comment type="caution">
    <text evidence="3">The sequence shown here is derived from an EMBL/GenBank/DDBJ whole genome shotgun (WGS) entry which is preliminary data.</text>
</comment>
<evidence type="ECO:0000313" key="3">
    <source>
        <dbReference type="EMBL" id="GER60083.1"/>
    </source>
</evidence>
<evidence type="ECO:0000256" key="1">
    <source>
        <dbReference type="ARBA" id="ARBA00008791"/>
    </source>
</evidence>
<evidence type="ECO:0000313" key="4">
    <source>
        <dbReference type="Proteomes" id="UP000326509"/>
    </source>
</evidence>
<dbReference type="PANTHER" id="PTHR46268">
    <property type="entry name" value="STRESS RESPONSE PROTEIN NHAX"/>
    <property type="match status" value="1"/>
</dbReference>
<dbReference type="PANTHER" id="PTHR46268:SF6">
    <property type="entry name" value="UNIVERSAL STRESS PROTEIN UP12"/>
    <property type="match status" value="1"/>
</dbReference>
<keyword evidence="4" id="KW-1185">Reference proteome</keyword>
<name>A0A5J4J2I5_9FLAO</name>
<sequence length="277" mass="31489">MKNILVPTDFSDNCDKAAKLAIKIATLFKSEIHFLHQLHTPVDWVKLDKEKESNYPDTLAAIGDAKSKLRALDMEAEHKGLKSRTFLQFVSDNQAIVEHSHDFHHDFIVTGSKGIQKGFLSKLLGSNAQKIIRNTRVPILVVKENEVIFPFKNIAFVSDFKEDISNAFKTVEEISKKCNSKIHLLNINTTTDFNSVEDGLEPIKDFIKHFPNLENYQMHVYSETNVESGIQKFEESIDVDLIVMYTHSRKGLSSMFSKSIAEDVTNHSKKPVMTVHL</sequence>
<dbReference type="Pfam" id="PF00582">
    <property type="entry name" value="Usp"/>
    <property type="match status" value="2"/>
</dbReference>
<dbReference type="OrthoDB" id="9788959at2"/>
<dbReference type="Gene3D" id="3.40.50.620">
    <property type="entry name" value="HUPs"/>
    <property type="match status" value="2"/>
</dbReference>
<protein>
    <submittedName>
        <fullName evidence="3">Universal stress protein UspA</fullName>
    </submittedName>
</protein>
<dbReference type="Proteomes" id="UP000326509">
    <property type="component" value="Unassembled WGS sequence"/>
</dbReference>
<comment type="similarity">
    <text evidence="1">Belongs to the universal stress protein A family.</text>
</comment>
<reference evidence="3 4" key="1">
    <citation type="submission" date="2019-08" db="EMBL/GenBank/DDBJ databases">
        <title>Draft genome sequence of Ulvibacter marinus type strain NBRC 109484.</title>
        <authorList>
            <person name="Kawano K."/>
            <person name="Ushijima N."/>
            <person name="Kihara M."/>
            <person name="Itoh H."/>
        </authorList>
    </citation>
    <scope>NUCLEOTIDE SEQUENCE [LARGE SCALE GENOMIC DNA]</scope>
    <source>
        <strain evidence="3 4">NBRC 109484</strain>
    </source>
</reference>
<gene>
    <name evidence="3" type="primary">uspA_7</name>
    <name evidence="3" type="ORF">ULMA_21910</name>
</gene>
<accession>A0A5J4J2I5</accession>
<dbReference type="PRINTS" id="PR01438">
    <property type="entry name" value="UNVRSLSTRESS"/>
</dbReference>
<organism evidence="3 4">
    <name type="scientific">Patiriisocius marinus</name>
    <dbReference type="NCBI Taxonomy" id="1397112"/>
    <lineage>
        <taxon>Bacteria</taxon>
        <taxon>Pseudomonadati</taxon>
        <taxon>Bacteroidota</taxon>
        <taxon>Flavobacteriia</taxon>
        <taxon>Flavobacteriales</taxon>
        <taxon>Flavobacteriaceae</taxon>
        <taxon>Patiriisocius</taxon>
    </lineage>
</organism>
<dbReference type="CDD" id="cd00293">
    <property type="entry name" value="USP-like"/>
    <property type="match status" value="2"/>
</dbReference>
<dbReference type="InterPro" id="IPR014729">
    <property type="entry name" value="Rossmann-like_a/b/a_fold"/>
</dbReference>
<evidence type="ECO:0000259" key="2">
    <source>
        <dbReference type="Pfam" id="PF00582"/>
    </source>
</evidence>
<dbReference type="InterPro" id="IPR006015">
    <property type="entry name" value="Universal_stress_UspA"/>
</dbReference>